<dbReference type="OMA" id="CNSSKIA"/>
<gene>
    <name evidence="2" type="ORF">HCDG_06652</name>
</gene>
<organism evidence="2 3">
    <name type="scientific">Ajellomyces capsulatus (strain H143)</name>
    <name type="common">Darling's disease fungus</name>
    <name type="synonym">Histoplasma capsulatum</name>
    <dbReference type="NCBI Taxonomy" id="544712"/>
    <lineage>
        <taxon>Eukaryota</taxon>
        <taxon>Fungi</taxon>
        <taxon>Dikarya</taxon>
        <taxon>Ascomycota</taxon>
        <taxon>Pezizomycotina</taxon>
        <taxon>Eurotiomycetes</taxon>
        <taxon>Eurotiomycetidae</taxon>
        <taxon>Onygenales</taxon>
        <taxon>Ajellomycetaceae</taxon>
        <taxon>Histoplasma</taxon>
    </lineage>
</organism>
<dbReference type="AlphaFoldDB" id="C6HKC1"/>
<evidence type="ECO:0000313" key="3">
    <source>
        <dbReference type="Proteomes" id="UP000002624"/>
    </source>
</evidence>
<evidence type="ECO:0000313" key="2">
    <source>
        <dbReference type="EMBL" id="EER39546.1"/>
    </source>
</evidence>
<feature type="compositionally biased region" description="Low complexity" evidence="1">
    <location>
        <begin position="8"/>
        <end position="27"/>
    </location>
</feature>
<feature type="region of interest" description="Disordered" evidence="1">
    <location>
        <begin position="1"/>
        <end position="47"/>
    </location>
</feature>
<accession>C6HKC1</accession>
<dbReference type="HOGENOM" id="CLU_2290829_0_0_1"/>
<dbReference type="VEuPathDB" id="FungiDB:HCDG_06652"/>
<dbReference type="Proteomes" id="UP000002624">
    <property type="component" value="Unassembled WGS sequence"/>
</dbReference>
<name>C6HKC1_AJECH</name>
<sequence>MAAEENAGVEAGIGDVEAGAEAGAGAEIGEKNVPGQVPGWPKPQRITGPRLERQLALVALSDTIVRQHPCNSSKIAATHMLESSNNIDILSTSENDGSGHRFGF</sequence>
<reference evidence="3" key="1">
    <citation type="submission" date="2009-05" db="EMBL/GenBank/DDBJ databases">
        <title>The genome sequence of Ajellomyces capsulatus strain H143.</title>
        <authorList>
            <person name="Champion M."/>
            <person name="Cuomo C.A."/>
            <person name="Ma L.-J."/>
            <person name="Henn M.R."/>
            <person name="Sil A."/>
            <person name="Goldman B."/>
            <person name="Young S.K."/>
            <person name="Kodira C.D."/>
            <person name="Zeng Q."/>
            <person name="Koehrsen M."/>
            <person name="Alvarado L."/>
            <person name="Berlin A.M."/>
            <person name="Borenstein D."/>
            <person name="Chen Z."/>
            <person name="Engels R."/>
            <person name="Freedman E."/>
            <person name="Gellesch M."/>
            <person name="Goldberg J."/>
            <person name="Griggs A."/>
            <person name="Gujja S."/>
            <person name="Heiman D.I."/>
            <person name="Hepburn T.A."/>
            <person name="Howarth C."/>
            <person name="Jen D."/>
            <person name="Larson L."/>
            <person name="Lewis B."/>
            <person name="Mehta T."/>
            <person name="Park D."/>
            <person name="Pearson M."/>
            <person name="Roberts A."/>
            <person name="Saif S."/>
            <person name="Shea T.D."/>
            <person name="Shenoy N."/>
            <person name="Sisk P."/>
            <person name="Stolte C."/>
            <person name="Sykes S."/>
            <person name="Walk T."/>
            <person name="White J."/>
            <person name="Yandava C."/>
            <person name="Klein B."/>
            <person name="McEwen J.G."/>
            <person name="Puccia R."/>
            <person name="Goldman G.H."/>
            <person name="Felipe M.S."/>
            <person name="Nino-Vega G."/>
            <person name="San-Blas G."/>
            <person name="Taylor J.W."/>
            <person name="Mendoza L."/>
            <person name="Galagan J.E."/>
            <person name="Nusbaum C."/>
            <person name="Birren B.W."/>
        </authorList>
    </citation>
    <scope>NUCLEOTIDE SEQUENCE [LARGE SCALE GENOMIC DNA]</scope>
    <source>
        <strain evidence="3">H143</strain>
    </source>
</reference>
<dbReference type="EMBL" id="GG692429">
    <property type="protein sequence ID" value="EER39546.1"/>
    <property type="molecule type" value="Genomic_DNA"/>
</dbReference>
<protein>
    <submittedName>
        <fullName evidence="2">Uncharacterized protein</fullName>
    </submittedName>
</protein>
<evidence type="ECO:0000256" key="1">
    <source>
        <dbReference type="SAM" id="MobiDB-lite"/>
    </source>
</evidence>
<proteinExistence type="predicted"/>